<proteinExistence type="predicted"/>
<dbReference type="AlphaFoldDB" id="A0A398BEK6"/>
<dbReference type="Gene3D" id="3.90.175.10">
    <property type="entry name" value="Diphtheria Toxin, domain 1"/>
    <property type="match status" value="1"/>
</dbReference>
<gene>
    <name evidence="1" type="ORF">D1953_04955</name>
</gene>
<dbReference type="EMBL" id="QWVS01000010">
    <property type="protein sequence ID" value="RID87711.1"/>
    <property type="molecule type" value="Genomic_DNA"/>
</dbReference>
<comment type="caution">
    <text evidence="1">The sequence shown here is derived from an EMBL/GenBank/DDBJ whole genome shotgun (WGS) entry which is preliminary data.</text>
</comment>
<keyword evidence="2" id="KW-1185">Reference proteome</keyword>
<accession>A0A398BEK6</accession>
<protein>
    <submittedName>
        <fullName evidence="1">DUF3990 domain-containing protein</fullName>
    </submittedName>
</protein>
<dbReference type="Proteomes" id="UP000266016">
    <property type="component" value="Unassembled WGS sequence"/>
</dbReference>
<sequence length="194" mass="22466">MYLPEVEFQPTTFFFHGTNNLYAKLISKEIIITKRKGAGVDFGPGFYLTQNIEQAKEFTKIRTKTNNWAVPQKNILDKLNMSVSDFLGMKNQLEPVIMVYKLKNPSYWEELIKDKQLILFNKANMNWKRHVWTWRLSEEPPIDWLATFGPVADGGGIYSSTFENIKAFDGMDQLAIHDETLVNDYLDLVEVTTC</sequence>
<evidence type="ECO:0000313" key="1">
    <source>
        <dbReference type="EMBL" id="RID87711.1"/>
    </source>
</evidence>
<evidence type="ECO:0000313" key="2">
    <source>
        <dbReference type="Proteomes" id="UP000266016"/>
    </source>
</evidence>
<name>A0A398BEK6_9BACI</name>
<reference evidence="1 2" key="1">
    <citation type="submission" date="2018-08" db="EMBL/GenBank/DDBJ databases">
        <title>Bacillus jemisoniae sp. nov., Bacillus chryseoplanitiae sp. nov., Bacillus resnikiae sp. nov., and Bacillus frankliniae sp. nov., isolated from Viking spacecraft and associated surfaces.</title>
        <authorList>
            <person name="Seuylemezian A."/>
            <person name="Vaishampayan P."/>
        </authorList>
    </citation>
    <scope>NUCLEOTIDE SEQUENCE [LARGE SCALE GENOMIC DNA]</scope>
    <source>
        <strain evidence="1 2">MA001</strain>
    </source>
</reference>
<organism evidence="1 2">
    <name type="scientific">Peribacillus asahii</name>
    <dbReference type="NCBI Taxonomy" id="228899"/>
    <lineage>
        <taxon>Bacteria</taxon>
        <taxon>Bacillati</taxon>
        <taxon>Bacillota</taxon>
        <taxon>Bacilli</taxon>
        <taxon>Bacillales</taxon>
        <taxon>Bacillaceae</taxon>
        <taxon>Peribacillus</taxon>
    </lineage>
</organism>